<dbReference type="SUPFAM" id="SSF103473">
    <property type="entry name" value="MFS general substrate transporter"/>
    <property type="match status" value="1"/>
</dbReference>
<feature type="transmembrane region" description="Helical" evidence="8">
    <location>
        <begin position="99"/>
        <end position="120"/>
    </location>
</feature>
<feature type="domain" description="Major facilitator superfamily (MFS) profile" evidence="9">
    <location>
        <begin position="8"/>
        <end position="459"/>
    </location>
</feature>
<dbReference type="PANTHER" id="PTHR42718:SF9">
    <property type="entry name" value="MAJOR FACILITATOR SUPERFAMILY MULTIDRUG TRANSPORTER MFSC"/>
    <property type="match status" value="1"/>
</dbReference>
<reference evidence="10" key="1">
    <citation type="submission" date="2021-04" db="EMBL/GenBank/DDBJ databases">
        <title>Draft genome sequence of Xylanibacillus composti strain K13.</title>
        <authorList>
            <person name="Uke A."/>
            <person name="Chhe C."/>
            <person name="Baramee S."/>
            <person name="Kosugi A."/>
        </authorList>
    </citation>
    <scope>NUCLEOTIDE SEQUENCE</scope>
    <source>
        <strain evidence="10">K13</strain>
    </source>
</reference>
<feature type="transmembrane region" description="Helical" evidence="8">
    <location>
        <begin position="163"/>
        <end position="185"/>
    </location>
</feature>
<feature type="transmembrane region" description="Helical" evidence="8">
    <location>
        <begin position="132"/>
        <end position="157"/>
    </location>
</feature>
<keyword evidence="5 8" id="KW-0812">Transmembrane</keyword>
<evidence type="ECO:0000313" key="11">
    <source>
        <dbReference type="Proteomes" id="UP000677918"/>
    </source>
</evidence>
<evidence type="ECO:0000256" key="2">
    <source>
        <dbReference type="ARBA" id="ARBA00008537"/>
    </source>
</evidence>
<dbReference type="InterPro" id="IPR020846">
    <property type="entry name" value="MFS_dom"/>
</dbReference>
<evidence type="ECO:0000256" key="4">
    <source>
        <dbReference type="ARBA" id="ARBA00022475"/>
    </source>
</evidence>
<evidence type="ECO:0000256" key="5">
    <source>
        <dbReference type="ARBA" id="ARBA00022692"/>
    </source>
</evidence>
<feature type="transmembrane region" description="Helical" evidence="8">
    <location>
        <begin position="353"/>
        <end position="372"/>
    </location>
</feature>
<dbReference type="PANTHER" id="PTHR42718">
    <property type="entry name" value="MAJOR FACILITATOR SUPERFAMILY MULTIDRUG TRANSPORTER MFSC"/>
    <property type="match status" value="1"/>
</dbReference>
<evidence type="ECO:0000256" key="3">
    <source>
        <dbReference type="ARBA" id="ARBA00022448"/>
    </source>
</evidence>
<evidence type="ECO:0000256" key="8">
    <source>
        <dbReference type="SAM" id="Phobius"/>
    </source>
</evidence>
<evidence type="ECO:0000259" key="9">
    <source>
        <dbReference type="PROSITE" id="PS50850"/>
    </source>
</evidence>
<proteinExistence type="inferred from homology"/>
<comment type="caution">
    <text evidence="10">The sequence shown here is derived from an EMBL/GenBank/DDBJ whole genome shotgun (WGS) entry which is preliminary data.</text>
</comment>
<comment type="subcellular location">
    <subcellularLocation>
        <location evidence="1">Cell membrane</location>
        <topology evidence="1">Multi-pass membrane protein</topology>
    </subcellularLocation>
</comment>
<dbReference type="AlphaFoldDB" id="A0A8J4H4S5"/>
<keyword evidence="3" id="KW-0813">Transport</keyword>
<keyword evidence="4" id="KW-1003">Cell membrane</keyword>
<feature type="transmembrane region" description="Helical" evidence="8">
    <location>
        <begin position="222"/>
        <end position="244"/>
    </location>
</feature>
<dbReference type="EMBL" id="BOVK01000031">
    <property type="protein sequence ID" value="GIQ69640.1"/>
    <property type="molecule type" value="Genomic_DNA"/>
</dbReference>
<dbReference type="Pfam" id="PF07690">
    <property type="entry name" value="MFS_1"/>
    <property type="match status" value="1"/>
</dbReference>
<dbReference type="InterPro" id="IPR011701">
    <property type="entry name" value="MFS"/>
</dbReference>
<dbReference type="NCBIfam" id="TIGR00711">
    <property type="entry name" value="efflux_EmrB"/>
    <property type="match status" value="1"/>
</dbReference>
<dbReference type="PROSITE" id="PS50850">
    <property type="entry name" value="MFS"/>
    <property type="match status" value="1"/>
</dbReference>
<feature type="transmembrane region" description="Helical" evidence="8">
    <location>
        <begin position="435"/>
        <end position="456"/>
    </location>
</feature>
<keyword evidence="7 8" id="KW-0472">Membrane</keyword>
<dbReference type="Gene3D" id="1.20.1250.20">
    <property type="entry name" value="MFS general substrate transporter like domains"/>
    <property type="match status" value="1"/>
</dbReference>
<accession>A0A8J4H4S5</accession>
<gene>
    <name evidence="10" type="ORF">XYCOK13_24640</name>
</gene>
<comment type="similarity">
    <text evidence="2">Belongs to the major facilitator superfamily. EmrB family.</text>
</comment>
<organism evidence="10 11">
    <name type="scientific">Xylanibacillus composti</name>
    <dbReference type="NCBI Taxonomy" id="1572762"/>
    <lineage>
        <taxon>Bacteria</taxon>
        <taxon>Bacillati</taxon>
        <taxon>Bacillota</taxon>
        <taxon>Bacilli</taxon>
        <taxon>Bacillales</taxon>
        <taxon>Paenibacillaceae</taxon>
        <taxon>Xylanibacillus</taxon>
    </lineage>
</organism>
<feature type="transmembrane region" description="Helical" evidence="8">
    <location>
        <begin position="74"/>
        <end position="93"/>
    </location>
</feature>
<keyword evidence="6 8" id="KW-1133">Transmembrane helix</keyword>
<feature type="transmembrane region" description="Helical" evidence="8">
    <location>
        <begin position="393"/>
        <end position="415"/>
    </location>
</feature>
<dbReference type="RefSeq" id="WP_213412431.1">
    <property type="nucleotide sequence ID" value="NZ_BOVK01000031.1"/>
</dbReference>
<name>A0A8J4H4S5_9BACL</name>
<dbReference type="GO" id="GO:0022857">
    <property type="term" value="F:transmembrane transporter activity"/>
    <property type="evidence" value="ECO:0007669"/>
    <property type="project" value="InterPro"/>
</dbReference>
<dbReference type="CDD" id="cd17321">
    <property type="entry name" value="MFS_MMR_MDR_like"/>
    <property type="match status" value="1"/>
</dbReference>
<feature type="transmembrane region" description="Helical" evidence="8">
    <location>
        <begin position="301"/>
        <end position="321"/>
    </location>
</feature>
<evidence type="ECO:0000256" key="7">
    <source>
        <dbReference type="ARBA" id="ARBA00023136"/>
    </source>
</evidence>
<protein>
    <submittedName>
        <fullName evidence="10">MFS transporter</fullName>
    </submittedName>
</protein>
<evidence type="ECO:0000313" key="10">
    <source>
        <dbReference type="EMBL" id="GIQ69640.1"/>
    </source>
</evidence>
<feature type="transmembrane region" description="Helical" evidence="8">
    <location>
        <begin position="264"/>
        <end position="289"/>
    </location>
</feature>
<sequence length="473" mass="50099">MNARLWLAFASLGLGIFMVNMDSAMLTMALPRLEKEWEVPLLQLKWLVLGYLILITGLLPSIGRLSDRAGKKRIYMLGVSLFTVSTLLCAGAGSFWQLLLFRLLQAIGASMIMANAMSLVTQIFPQGLKGRALSGISSVIAVATILGPAVGGLLLHLSSWRAVFLLHLPLGIAALLLSILHIPAAPQHKPAGQSFDYVGAVAFFVAMAGLLSYLSWADTLGWASAWAMTLLGGSLGMMAFFIYWQARAAHPLLELSLFRKSRFIFANLASYLSFVLTMLPAVVLPLYLIQVMQISEDTAGALISVQAVAIVLAAPVSGWMTDKLNGRIPAAVGMLCCAAGLGLLSGLEPGTGYGSIVLALGLFGLGIGLFQAPNQLAVLQDVPPDKNGAAGSIMATIRNFGRVSGTALAFLLYASSNSSPLQGSGQVAAAGNVQLVFLAGCVLAFITILLQFGDVLKFKHERASRYSASKLKQ</sequence>
<dbReference type="InterPro" id="IPR004638">
    <property type="entry name" value="EmrB-like"/>
</dbReference>
<dbReference type="InterPro" id="IPR036259">
    <property type="entry name" value="MFS_trans_sf"/>
</dbReference>
<feature type="transmembrane region" description="Helical" evidence="8">
    <location>
        <begin position="328"/>
        <end position="347"/>
    </location>
</feature>
<dbReference type="Gene3D" id="1.20.1720.10">
    <property type="entry name" value="Multidrug resistance protein D"/>
    <property type="match status" value="1"/>
</dbReference>
<evidence type="ECO:0000256" key="6">
    <source>
        <dbReference type="ARBA" id="ARBA00022989"/>
    </source>
</evidence>
<keyword evidence="11" id="KW-1185">Reference proteome</keyword>
<feature type="transmembrane region" description="Helical" evidence="8">
    <location>
        <begin position="45"/>
        <end position="62"/>
    </location>
</feature>
<dbReference type="Proteomes" id="UP000677918">
    <property type="component" value="Unassembled WGS sequence"/>
</dbReference>
<dbReference type="GO" id="GO:0005886">
    <property type="term" value="C:plasma membrane"/>
    <property type="evidence" value="ECO:0007669"/>
    <property type="project" value="UniProtKB-SubCell"/>
</dbReference>
<evidence type="ECO:0000256" key="1">
    <source>
        <dbReference type="ARBA" id="ARBA00004651"/>
    </source>
</evidence>
<feature type="transmembrane region" description="Helical" evidence="8">
    <location>
        <begin position="197"/>
        <end position="216"/>
    </location>
</feature>
<dbReference type="PRINTS" id="PR01036">
    <property type="entry name" value="TCRTETB"/>
</dbReference>